<gene>
    <name evidence="7" type="primary">lptF</name>
    <name evidence="7" type="ORF">HJG44_09440</name>
</gene>
<evidence type="ECO:0000256" key="5">
    <source>
        <dbReference type="ARBA" id="ARBA00023136"/>
    </source>
</evidence>
<dbReference type="Pfam" id="PF03739">
    <property type="entry name" value="LptF_LptG"/>
    <property type="match status" value="1"/>
</dbReference>
<proteinExistence type="predicted"/>
<evidence type="ECO:0000256" key="6">
    <source>
        <dbReference type="SAM" id="Phobius"/>
    </source>
</evidence>
<keyword evidence="2" id="KW-1003">Cell membrane</keyword>
<organism evidence="7 8">
    <name type="scientific">Enterovirga aerilata</name>
    <dbReference type="NCBI Taxonomy" id="2730920"/>
    <lineage>
        <taxon>Bacteria</taxon>
        <taxon>Pseudomonadati</taxon>
        <taxon>Pseudomonadota</taxon>
        <taxon>Alphaproteobacteria</taxon>
        <taxon>Hyphomicrobiales</taxon>
        <taxon>Methylobacteriaceae</taxon>
        <taxon>Enterovirga</taxon>
    </lineage>
</organism>
<feature type="transmembrane region" description="Helical" evidence="6">
    <location>
        <begin position="99"/>
        <end position="122"/>
    </location>
</feature>
<feature type="transmembrane region" description="Helical" evidence="6">
    <location>
        <begin position="7"/>
        <end position="29"/>
    </location>
</feature>
<evidence type="ECO:0000256" key="1">
    <source>
        <dbReference type="ARBA" id="ARBA00004651"/>
    </source>
</evidence>
<dbReference type="PANTHER" id="PTHR33529:SF6">
    <property type="entry name" value="YJGP_YJGQ FAMILY PERMEASE"/>
    <property type="match status" value="1"/>
</dbReference>
<feature type="transmembrane region" description="Helical" evidence="6">
    <location>
        <begin position="338"/>
        <end position="358"/>
    </location>
</feature>
<feature type="transmembrane region" description="Helical" evidence="6">
    <location>
        <begin position="278"/>
        <end position="295"/>
    </location>
</feature>
<protein>
    <submittedName>
        <fullName evidence="7">LPS export ABC transporter permease LptF</fullName>
    </submittedName>
</protein>
<dbReference type="GO" id="GO:0055085">
    <property type="term" value="P:transmembrane transport"/>
    <property type="evidence" value="ECO:0007669"/>
    <property type="project" value="InterPro"/>
</dbReference>
<dbReference type="RefSeq" id="WP_171218061.1">
    <property type="nucleotide sequence ID" value="NZ_JABEPP010000002.1"/>
</dbReference>
<dbReference type="PANTHER" id="PTHR33529">
    <property type="entry name" value="SLR0882 PROTEIN-RELATED"/>
    <property type="match status" value="1"/>
</dbReference>
<dbReference type="AlphaFoldDB" id="A0A849I8I8"/>
<comment type="caution">
    <text evidence="7">The sequence shown here is derived from an EMBL/GenBank/DDBJ whole genome shotgun (WGS) entry which is preliminary data.</text>
</comment>
<accession>A0A849I8I8</accession>
<keyword evidence="8" id="KW-1185">Reference proteome</keyword>
<feature type="transmembrane region" description="Helical" evidence="6">
    <location>
        <begin position="49"/>
        <end position="78"/>
    </location>
</feature>
<evidence type="ECO:0000313" key="8">
    <source>
        <dbReference type="Proteomes" id="UP000564885"/>
    </source>
</evidence>
<dbReference type="GO" id="GO:0015920">
    <property type="term" value="P:lipopolysaccharide transport"/>
    <property type="evidence" value="ECO:0007669"/>
    <property type="project" value="TreeGrafter"/>
</dbReference>
<sequence>MNLVERYIFRIAAAAFATCVVVLTAVIWVTQALRQLDVVTAQGQTILVFLTVTGLTIPTLVAVISPVALFIAALYALNRLNGDSELIVMSAAGMSPRRLLRPFLALGGLVAGMVAILTIVLIPSSFQEIRDLITRIRADFLANVAQEGQFTTLENGVTFHYRERAGNALLGIFLQDRREQGRITVYLAERGQAVEHNGGSYLVLQNGSIHRQRPNAVDSSIVTFERYAIDLSALNQEAAELVYKPRERSTGDLLMPDVSEALYKAQPGRFRAELHDRLSSWLFPLASVFIAFAALGEPRTTRQGRGAALVGAIVAVVGLRIGIFAATSASARSAGALWLVYGLPIAAILLSTAVIAGGPRLRASLGRLTARLRPRLSGHALPRLRPGRA</sequence>
<evidence type="ECO:0000256" key="4">
    <source>
        <dbReference type="ARBA" id="ARBA00022989"/>
    </source>
</evidence>
<keyword evidence="3 6" id="KW-0812">Transmembrane</keyword>
<dbReference type="GO" id="GO:0043190">
    <property type="term" value="C:ATP-binding cassette (ABC) transporter complex"/>
    <property type="evidence" value="ECO:0007669"/>
    <property type="project" value="InterPro"/>
</dbReference>
<evidence type="ECO:0000256" key="2">
    <source>
        <dbReference type="ARBA" id="ARBA00022475"/>
    </source>
</evidence>
<dbReference type="InterPro" id="IPR005495">
    <property type="entry name" value="LptG/LptF_permease"/>
</dbReference>
<reference evidence="7 8" key="1">
    <citation type="submission" date="2020-04" db="EMBL/GenBank/DDBJ databases">
        <title>Enterovirga sp. isolate from soil.</title>
        <authorList>
            <person name="Chea S."/>
            <person name="Kim D.-U."/>
        </authorList>
    </citation>
    <scope>NUCLEOTIDE SEQUENCE [LARGE SCALE GENOMIC DNA]</scope>
    <source>
        <strain evidence="7 8">DB1703</strain>
    </source>
</reference>
<dbReference type="InterPro" id="IPR030922">
    <property type="entry name" value="LptF"/>
</dbReference>
<evidence type="ECO:0000313" key="7">
    <source>
        <dbReference type="EMBL" id="NNM72605.1"/>
    </source>
</evidence>
<name>A0A849I8I8_9HYPH</name>
<dbReference type="NCBIfam" id="TIGR04407">
    <property type="entry name" value="LptF_YjgP"/>
    <property type="match status" value="1"/>
</dbReference>
<dbReference type="Proteomes" id="UP000564885">
    <property type="component" value="Unassembled WGS sequence"/>
</dbReference>
<feature type="transmembrane region" description="Helical" evidence="6">
    <location>
        <begin position="307"/>
        <end position="326"/>
    </location>
</feature>
<keyword evidence="5 6" id="KW-0472">Membrane</keyword>
<evidence type="ECO:0000256" key="3">
    <source>
        <dbReference type="ARBA" id="ARBA00022692"/>
    </source>
</evidence>
<dbReference type="EMBL" id="JABEPP010000002">
    <property type="protein sequence ID" value="NNM72605.1"/>
    <property type="molecule type" value="Genomic_DNA"/>
</dbReference>
<comment type="subcellular location">
    <subcellularLocation>
        <location evidence="1">Cell membrane</location>
        <topology evidence="1">Multi-pass membrane protein</topology>
    </subcellularLocation>
</comment>
<keyword evidence="4 6" id="KW-1133">Transmembrane helix</keyword>